<comment type="subcellular location">
    <subcellularLocation>
        <location evidence="1">Mitochondrion intermembrane space</location>
    </subcellularLocation>
</comment>
<evidence type="ECO:0000256" key="5">
    <source>
        <dbReference type="ARBA" id="ARBA00023157"/>
    </source>
</evidence>
<dbReference type="PANTHER" id="PTHR15590:SF0">
    <property type="entry name" value="CX9C MOTIF-CONTAINING PROTEIN 4"/>
    <property type="match status" value="1"/>
</dbReference>
<evidence type="ECO:0000256" key="2">
    <source>
        <dbReference type="ARBA" id="ARBA00009858"/>
    </source>
</evidence>
<dbReference type="SUPFAM" id="SSF47072">
    <property type="entry name" value="Cysteine alpha-hairpin motif"/>
    <property type="match status" value="1"/>
</dbReference>
<accession>A0A446B8S5</accession>
<organism evidence="7 8">
    <name type="scientific">Thermothielavioides terrestris</name>
    <dbReference type="NCBI Taxonomy" id="2587410"/>
    <lineage>
        <taxon>Eukaryota</taxon>
        <taxon>Fungi</taxon>
        <taxon>Dikarya</taxon>
        <taxon>Ascomycota</taxon>
        <taxon>Pezizomycotina</taxon>
        <taxon>Sordariomycetes</taxon>
        <taxon>Sordariomycetidae</taxon>
        <taxon>Sordariales</taxon>
        <taxon>Chaetomiaceae</taxon>
        <taxon>Thermothielavioides</taxon>
    </lineage>
</organism>
<dbReference type="PANTHER" id="PTHR15590">
    <property type="entry name" value="CX9C MOTIF-CONTAINING PROTEIN 4"/>
    <property type="match status" value="1"/>
</dbReference>
<name>A0A446B8S5_9PEZI</name>
<feature type="disulfide bond" evidence="6">
    <location>
        <begin position="72"/>
        <end position="88"/>
    </location>
</feature>
<dbReference type="AlphaFoldDB" id="A0A446B8S5"/>
<dbReference type="PROSITE" id="PS51808">
    <property type="entry name" value="CHCH"/>
    <property type="match status" value="1"/>
</dbReference>
<protein>
    <recommendedName>
        <fullName evidence="3">Cx9C motif-containing protein 4, mitochondrial</fullName>
    </recommendedName>
</protein>
<keyword evidence="5 6" id="KW-1015">Disulfide bond</keyword>
<evidence type="ECO:0000313" key="7">
    <source>
        <dbReference type="EMBL" id="SPQ18913.1"/>
    </source>
</evidence>
<dbReference type="Proteomes" id="UP000289323">
    <property type="component" value="Unassembled WGS sequence"/>
</dbReference>
<evidence type="ECO:0000313" key="8">
    <source>
        <dbReference type="Proteomes" id="UP000289323"/>
    </source>
</evidence>
<gene>
    <name evidence="7" type="ORF">TT172_LOCUS1332</name>
</gene>
<keyword evidence="4" id="KW-0496">Mitochondrion</keyword>
<feature type="disulfide bond" evidence="6">
    <location>
        <begin position="40"/>
        <end position="71"/>
    </location>
</feature>
<evidence type="ECO:0000256" key="6">
    <source>
        <dbReference type="PIRSR" id="PIRSR627179-50"/>
    </source>
</evidence>
<evidence type="ECO:0000256" key="4">
    <source>
        <dbReference type="ARBA" id="ARBA00023128"/>
    </source>
</evidence>
<dbReference type="GO" id="GO:0005758">
    <property type="term" value="C:mitochondrial intermembrane space"/>
    <property type="evidence" value="ECO:0007669"/>
    <property type="project" value="UniProtKB-SubCell"/>
</dbReference>
<evidence type="ECO:0000256" key="3">
    <source>
        <dbReference type="ARBA" id="ARBA00019406"/>
    </source>
</evidence>
<comment type="similarity">
    <text evidence="2">Belongs to the CMC4 family.</text>
</comment>
<dbReference type="InterPro" id="IPR027179">
    <property type="entry name" value="CMC4"/>
</dbReference>
<feature type="disulfide bond" evidence="6">
    <location>
        <begin position="50"/>
        <end position="61"/>
    </location>
</feature>
<proteinExistence type="inferred from homology"/>
<evidence type="ECO:0000256" key="1">
    <source>
        <dbReference type="ARBA" id="ARBA00004569"/>
    </source>
</evidence>
<sequence>MGHSPQWGLNKICGAILPAIPERFVSASRDGDENMLTKLCRISQCAIQNCLTKNGYDEAKCAQFVDALYECCQAFYERNGDNAATVSCPKPNLLRLKMEQRKRGVR</sequence>
<reference evidence="7 8" key="1">
    <citation type="submission" date="2018-04" db="EMBL/GenBank/DDBJ databases">
        <authorList>
            <person name="Huttner S."/>
            <person name="Dainat J."/>
        </authorList>
    </citation>
    <scope>NUCLEOTIDE SEQUENCE [LARGE SCALE GENOMIC DNA]</scope>
</reference>
<dbReference type="Pfam" id="PF08991">
    <property type="entry name" value="CMC4"/>
    <property type="match status" value="1"/>
</dbReference>
<dbReference type="Gene3D" id="1.10.287.1130">
    <property type="entry name" value="CytochromE C oxidase copper chaperone"/>
    <property type="match status" value="1"/>
</dbReference>
<dbReference type="EMBL" id="OUUZ01000001">
    <property type="protein sequence ID" value="SPQ18913.1"/>
    <property type="molecule type" value="Genomic_DNA"/>
</dbReference>
<dbReference type="InterPro" id="IPR009069">
    <property type="entry name" value="Cys_alpha_HP_mot_SF"/>
</dbReference>